<feature type="binding site" evidence="10">
    <location>
        <position position="495"/>
    </location>
    <ligand>
        <name>S-adenosyl-L-methionine</name>
        <dbReference type="ChEBI" id="CHEBI:59789"/>
    </ligand>
</feature>
<dbReference type="OrthoDB" id="427002at2759"/>
<dbReference type="SUPFAM" id="SSF53335">
    <property type="entry name" value="S-adenosyl-L-methionine-dependent methyltransferases"/>
    <property type="match status" value="1"/>
</dbReference>
<feature type="region of interest" description="Disordered" evidence="11">
    <location>
        <begin position="645"/>
        <end position="724"/>
    </location>
</feature>
<gene>
    <name evidence="13" type="ORF">FA10DRAFT_23104</name>
</gene>
<evidence type="ECO:0000256" key="5">
    <source>
        <dbReference type="ARBA" id="ARBA00022679"/>
    </source>
</evidence>
<dbReference type="EMBL" id="KZ819634">
    <property type="protein sequence ID" value="PWN93449.1"/>
    <property type="molecule type" value="Genomic_DNA"/>
</dbReference>
<feature type="compositionally biased region" description="Basic and acidic residues" evidence="11">
    <location>
        <begin position="692"/>
        <end position="703"/>
    </location>
</feature>
<keyword evidence="14" id="KW-1185">Reference proteome</keyword>
<feature type="compositionally biased region" description="Acidic residues" evidence="11">
    <location>
        <begin position="216"/>
        <end position="230"/>
    </location>
</feature>
<evidence type="ECO:0000256" key="9">
    <source>
        <dbReference type="ARBA" id="ARBA00082314"/>
    </source>
</evidence>
<sequence length="724" mass="80138">MGRRAKNKQPPPAPFREPGSAKRGAGPKKGASARSQPAAAKKGAVPAAPLSKINGKGKRKADESDDDSQDESVAREPKKLARTSAKSGLKEERASIFDEDEEDTDEEEEEDDDDEFEGLDAVDLDGSDEEDESDDEVEYSDVDEDAQGGSERDSEEDIAGEVDDREGAEPLDTDEEMAALGLPKKGTKLSNKQRKKALAEAERLEELLKSQGHSLEDDDEAGDLDADDFEGALQEGGADEQDDDEEDDDEEEGEGEEEDEDEEGMKDDFILPTLEDRLREKEQGADLQVVQMRIHEVVAVLNNFKKLATDGRSRSEYVDQLLDDVCNYYGYNRFLAERFFNMFTPSEAIELFEANETPRPVTIRTNTLRTRRRDLAQALINRGVNLEPIAGKWTKVGLQVFESTVPIGATPEYLAGHYILQAASSFLPCIALAPQPNERVLDMASAPGGKSTYLSALMQNTGVVFANDSNKARTKSLSANVHRLGCKNVVVCNYDARQFPKVIGGFDRVLLDSPCSGTGVVSKDPSVKANKSERDLQLLTHLQKQLLLCAIDSVNPKSATGGYVVYSTCSILVDEDEAVVDYALKKRPNVKIVDSGVQVGRDGFTAYRERRFDARMNLAKRVYPHTHNMDGFFYCKLKVEPHKSTKTKAGEEREGRSETSTFKNGTQADRTQKKKGKDASASVFDDDEDAVLVEKTKQRQEKVKQRRRSSQKMEASPVDDDEDE</sequence>
<dbReference type="GO" id="GO:0000470">
    <property type="term" value="P:maturation of LSU-rRNA"/>
    <property type="evidence" value="ECO:0007669"/>
    <property type="project" value="TreeGrafter"/>
</dbReference>
<dbReference type="Gene3D" id="3.40.50.150">
    <property type="entry name" value="Vaccinia Virus protein VP39"/>
    <property type="match status" value="1"/>
</dbReference>
<feature type="domain" description="SAM-dependent MTase RsmB/NOP-type" evidence="12">
    <location>
        <begin position="351"/>
        <end position="640"/>
    </location>
</feature>
<dbReference type="FunCoup" id="A0A316YW00">
    <property type="interactions" value="199"/>
</dbReference>
<dbReference type="InterPro" id="IPR001678">
    <property type="entry name" value="MeTrfase_RsmB-F_NOP2_dom"/>
</dbReference>
<keyword evidence="3" id="KW-0690">Ribosome biogenesis</keyword>
<feature type="compositionally biased region" description="Basic and acidic residues" evidence="11">
    <location>
        <begin position="197"/>
        <end position="208"/>
    </location>
</feature>
<accession>A0A316YW00</accession>
<feature type="binding site" evidence="10">
    <location>
        <position position="512"/>
    </location>
    <ligand>
        <name>S-adenosyl-L-methionine</name>
        <dbReference type="ChEBI" id="CHEBI:59789"/>
    </ligand>
</feature>
<dbReference type="GO" id="GO:0070475">
    <property type="term" value="P:rRNA base methylation"/>
    <property type="evidence" value="ECO:0007669"/>
    <property type="project" value="TreeGrafter"/>
</dbReference>
<dbReference type="PRINTS" id="PR02008">
    <property type="entry name" value="RCMTFAMILY"/>
</dbReference>
<dbReference type="InterPro" id="IPR054728">
    <property type="entry name" value="RsmB-like_ferredoxin"/>
</dbReference>
<evidence type="ECO:0000256" key="7">
    <source>
        <dbReference type="ARBA" id="ARBA00022884"/>
    </source>
</evidence>
<reference evidence="13 14" key="1">
    <citation type="journal article" date="2018" name="Mol. Biol. Evol.">
        <title>Broad Genomic Sampling Reveals a Smut Pathogenic Ancestry of the Fungal Clade Ustilaginomycotina.</title>
        <authorList>
            <person name="Kijpornyongpan T."/>
            <person name="Mondo S.J."/>
            <person name="Barry K."/>
            <person name="Sandor L."/>
            <person name="Lee J."/>
            <person name="Lipzen A."/>
            <person name="Pangilinan J."/>
            <person name="LaButti K."/>
            <person name="Hainaut M."/>
            <person name="Henrissat B."/>
            <person name="Grigoriev I.V."/>
            <person name="Spatafora J.W."/>
            <person name="Aime M.C."/>
        </authorList>
    </citation>
    <scope>NUCLEOTIDE SEQUENCE [LARGE SCALE GENOMIC DNA]</scope>
    <source>
        <strain evidence="13 14">MCA 4198</strain>
    </source>
</reference>
<feature type="compositionally biased region" description="Basic residues" evidence="11">
    <location>
        <begin position="185"/>
        <end position="196"/>
    </location>
</feature>
<evidence type="ECO:0000256" key="8">
    <source>
        <dbReference type="ARBA" id="ARBA00023242"/>
    </source>
</evidence>
<dbReference type="GO" id="GO:0009383">
    <property type="term" value="F:rRNA (cytosine-C5-)-methyltransferase activity"/>
    <property type="evidence" value="ECO:0007669"/>
    <property type="project" value="TreeGrafter"/>
</dbReference>
<evidence type="ECO:0000256" key="3">
    <source>
        <dbReference type="ARBA" id="ARBA00022517"/>
    </source>
</evidence>
<dbReference type="CDD" id="cd02440">
    <property type="entry name" value="AdoMet_MTases"/>
    <property type="match status" value="1"/>
</dbReference>
<dbReference type="Pfam" id="PF22458">
    <property type="entry name" value="RsmF-B_ferredox"/>
    <property type="match status" value="1"/>
</dbReference>
<feature type="binding site" evidence="10">
    <location>
        <position position="468"/>
    </location>
    <ligand>
        <name>S-adenosyl-L-methionine</name>
        <dbReference type="ChEBI" id="CHEBI:59789"/>
    </ligand>
</feature>
<evidence type="ECO:0000256" key="10">
    <source>
        <dbReference type="PROSITE-ProRule" id="PRU01023"/>
    </source>
</evidence>
<evidence type="ECO:0000256" key="2">
    <source>
        <dbReference type="ARBA" id="ARBA00007494"/>
    </source>
</evidence>
<feature type="region of interest" description="Disordered" evidence="11">
    <location>
        <begin position="1"/>
        <end position="268"/>
    </location>
</feature>
<evidence type="ECO:0000256" key="1">
    <source>
        <dbReference type="ARBA" id="ARBA00004604"/>
    </source>
</evidence>
<evidence type="ECO:0000313" key="13">
    <source>
        <dbReference type="EMBL" id="PWN93449.1"/>
    </source>
</evidence>
<dbReference type="InterPro" id="IPR011023">
    <property type="entry name" value="Nop2p"/>
</dbReference>
<dbReference type="Proteomes" id="UP000245768">
    <property type="component" value="Unassembled WGS sequence"/>
</dbReference>
<protein>
    <recommendedName>
        <fullName evidence="9">Nucleolar protein 2</fullName>
    </recommendedName>
</protein>
<dbReference type="FunFam" id="3.30.70.1170:FF:000001">
    <property type="entry name" value="Ribosomal RNA methyltransferase Nop2"/>
    <property type="match status" value="1"/>
</dbReference>
<feature type="compositionally biased region" description="Polar residues" evidence="11">
    <location>
        <begin position="658"/>
        <end position="669"/>
    </location>
</feature>
<dbReference type="PROSITE" id="PS51686">
    <property type="entry name" value="SAM_MT_RSMB_NOP"/>
    <property type="match status" value="1"/>
</dbReference>
<dbReference type="PANTHER" id="PTHR22807:SF30">
    <property type="entry name" value="28S RRNA (CYTOSINE(4447)-C(5))-METHYLTRANSFERASE-RELATED"/>
    <property type="match status" value="1"/>
</dbReference>
<dbReference type="GeneID" id="37040758"/>
<proteinExistence type="inferred from homology"/>
<dbReference type="InterPro" id="IPR023273">
    <property type="entry name" value="RCMT_NOP2"/>
</dbReference>
<feature type="compositionally biased region" description="Basic and acidic residues" evidence="11">
    <location>
        <begin position="645"/>
        <end position="657"/>
    </location>
</feature>
<comment type="subcellular location">
    <subcellularLocation>
        <location evidence="1">Nucleus</location>
        <location evidence="1">Nucleolus</location>
    </subcellularLocation>
</comment>
<evidence type="ECO:0000313" key="14">
    <source>
        <dbReference type="Proteomes" id="UP000245768"/>
    </source>
</evidence>
<dbReference type="InterPro" id="IPR049560">
    <property type="entry name" value="MeTrfase_RsmB-F_NOP2_cat"/>
</dbReference>
<evidence type="ECO:0000256" key="6">
    <source>
        <dbReference type="ARBA" id="ARBA00022691"/>
    </source>
</evidence>
<dbReference type="GO" id="GO:0003723">
    <property type="term" value="F:RNA binding"/>
    <property type="evidence" value="ECO:0007669"/>
    <property type="project" value="UniProtKB-UniRule"/>
</dbReference>
<dbReference type="NCBIfam" id="TIGR00446">
    <property type="entry name" value="nop2p"/>
    <property type="match status" value="1"/>
</dbReference>
<feature type="compositionally biased region" description="Acidic residues" evidence="11">
    <location>
        <begin position="153"/>
        <end position="177"/>
    </location>
</feature>
<feature type="binding site" evidence="10">
    <location>
        <begin position="444"/>
        <end position="450"/>
    </location>
    <ligand>
        <name>S-adenosyl-L-methionine</name>
        <dbReference type="ChEBI" id="CHEBI:59789"/>
    </ligand>
</feature>
<organism evidence="13 14">
    <name type="scientific">Acaromyces ingoldii</name>
    <dbReference type="NCBI Taxonomy" id="215250"/>
    <lineage>
        <taxon>Eukaryota</taxon>
        <taxon>Fungi</taxon>
        <taxon>Dikarya</taxon>
        <taxon>Basidiomycota</taxon>
        <taxon>Ustilaginomycotina</taxon>
        <taxon>Exobasidiomycetes</taxon>
        <taxon>Exobasidiales</taxon>
        <taxon>Cryptobasidiaceae</taxon>
        <taxon>Acaromyces</taxon>
    </lineage>
</organism>
<keyword evidence="8" id="KW-0539">Nucleus</keyword>
<dbReference type="GO" id="GO:0005730">
    <property type="term" value="C:nucleolus"/>
    <property type="evidence" value="ECO:0007669"/>
    <property type="project" value="UniProtKB-SubCell"/>
</dbReference>
<dbReference type="InParanoid" id="A0A316YW00"/>
<evidence type="ECO:0000256" key="11">
    <source>
        <dbReference type="SAM" id="MobiDB-lite"/>
    </source>
</evidence>
<dbReference type="STRING" id="215250.A0A316YW00"/>
<evidence type="ECO:0000256" key="4">
    <source>
        <dbReference type="ARBA" id="ARBA00022603"/>
    </source>
</evidence>
<dbReference type="Pfam" id="PF01189">
    <property type="entry name" value="Methyltr_RsmB-F"/>
    <property type="match status" value="1"/>
</dbReference>
<keyword evidence="4 10" id="KW-0489">Methyltransferase</keyword>
<feature type="compositionally biased region" description="Acidic residues" evidence="11">
    <location>
        <begin position="97"/>
        <end position="146"/>
    </location>
</feature>
<keyword evidence="7 10" id="KW-0694">RNA-binding</keyword>
<dbReference type="Gene3D" id="3.30.70.1170">
    <property type="entry name" value="Sun protein, domain 3"/>
    <property type="match status" value="1"/>
</dbReference>
<name>A0A316YW00_9BASI</name>
<comment type="similarity">
    <text evidence="2 10">Belongs to the class I-like SAM-binding methyltransferase superfamily. RsmB/NOP family.</text>
</comment>
<dbReference type="AlphaFoldDB" id="A0A316YW00"/>
<feature type="active site" description="Nucleophile" evidence="10">
    <location>
        <position position="569"/>
    </location>
</feature>
<keyword evidence="6 10" id="KW-0949">S-adenosyl-L-methionine</keyword>
<keyword evidence="5 10" id="KW-0808">Transferase</keyword>
<feature type="compositionally biased region" description="Acidic residues" evidence="11">
    <location>
        <begin position="237"/>
        <end position="265"/>
    </location>
</feature>
<evidence type="ECO:0000259" key="12">
    <source>
        <dbReference type="PROSITE" id="PS51686"/>
    </source>
</evidence>
<dbReference type="PANTHER" id="PTHR22807">
    <property type="entry name" value="NOP2 YEAST -RELATED NOL1/NOP2/FMU SUN DOMAIN-CONTAINING"/>
    <property type="match status" value="1"/>
</dbReference>
<dbReference type="PRINTS" id="PR02012">
    <property type="entry name" value="RCMTNOP2"/>
</dbReference>
<dbReference type="RefSeq" id="XP_025380647.1">
    <property type="nucleotide sequence ID" value="XM_025518842.1"/>
</dbReference>
<dbReference type="InterPro" id="IPR029063">
    <property type="entry name" value="SAM-dependent_MTases_sf"/>
</dbReference>
<feature type="compositionally biased region" description="Low complexity" evidence="11">
    <location>
        <begin position="37"/>
        <end position="49"/>
    </location>
</feature>
<dbReference type="InterPro" id="IPR023267">
    <property type="entry name" value="RCMT"/>
</dbReference>